<dbReference type="PANTHER" id="PTHR15615">
    <property type="match status" value="1"/>
</dbReference>
<dbReference type="AlphaFoldDB" id="A0A6V7NXA6"/>
<evidence type="ECO:0000313" key="5">
    <source>
        <dbReference type="EMBL" id="CAD1823231.1"/>
    </source>
</evidence>
<name>A0A6V7NXA6_ANACO</name>
<evidence type="ECO:0000256" key="4">
    <source>
        <dbReference type="SAM" id="MobiDB-lite"/>
    </source>
</evidence>
<feature type="region of interest" description="Disordered" evidence="4">
    <location>
        <begin position="35"/>
        <end position="60"/>
    </location>
</feature>
<evidence type="ECO:0000256" key="3">
    <source>
        <dbReference type="ARBA" id="ARBA00023306"/>
    </source>
</evidence>
<organism evidence="5">
    <name type="scientific">Ananas comosus var. bracteatus</name>
    <name type="common">red pineapple</name>
    <dbReference type="NCBI Taxonomy" id="296719"/>
    <lineage>
        <taxon>Eukaryota</taxon>
        <taxon>Viridiplantae</taxon>
        <taxon>Streptophyta</taxon>
        <taxon>Embryophyta</taxon>
        <taxon>Tracheophyta</taxon>
        <taxon>Spermatophyta</taxon>
        <taxon>Magnoliopsida</taxon>
        <taxon>Liliopsida</taxon>
        <taxon>Poales</taxon>
        <taxon>Bromeliaceae</taxon>
        <taxon>Bromelioideae</taxon>
        <taxon>Ananas</taxon>
    </lineage>
</organism>
<protein>
    <submittedName>
        <fullName evidence="5">Uncharacterized protein</fullName>
    </submittedName>
</protein>
<gene>
    <name evidence="5" type="ORF">CB5_LOCUS6442</name>
</gene>
<evidence type="ECO:0000256" key="1">
    <source>
        <dbReference type="ARBA" id="ARBA00007215"/>
    </source>
</evidence>
<reference evidence="5" key="1">
    <citation type="submission" date="2020-07" db="EMBL/GenBank/DDBJ databases">
        <authorList>
            <person name="Lin J."/>
        </authorList>
    </citation>
    <scope>NUCLEOTIDE SEQUENCE</scope>
</reference>
<dbReference type="InterPro" id="IPR036915">
    <property type="entry name" value="Cyclin-like_sf"/>
</dbReference>
<dbReference type="SUPFAM" id="SSF47954">
    <property type="entry name" value="Cyclin-like"/>
    <property type="match status" value="1"/>
</dbReference>
<dbReference type="Pfam" id="PF08613">
    <property type="entry name" value="Cyclin"/>
    <property type="match status" value="1"/>
</dbReference>
<dbReference type="InterPro" id="IPR013922">
    <property type="entry name" value="Cyclin_PHO80-like"/>
</dbReference>
<proteinExistence type="inferred from homology"/>
<keyword evidence="2" id="KW-0132">Cell division</keyword>
<accession>A0A6V7NXA6</accession>
<dbReference type="GO" id="GO:0019901">
    <property type="term" value="F:protein kinase binding"/>
    <property type="evidence" value="ECO:0007669"/>
    <property type="project" value="UniProtKB-UniRule"/>
</dbReference>
<dbReference type="GO" id="GO:0051301">
    <property type="term" value="P:cell division"/>
    <property type="evidence" value="ECO:0007669"/>
    <property type="project" value="UniProtKB-UniRule"/>
</dbReference>
<feature type="compositionally biased region" description="Gly residues" evidence="4">
    <location>
        <begin position="43"/>
        <end position="56"/>
    </location>
</feature>
<comment type="similarity">
    <text evidence="1">Belongs to the cyclin family. Cyclin U/P subfamily.</text>
</comment>
<keyword evidence="3" id="KW-0131">Cell cycle</keyword>
<sequence length="200" mass="22039">MEPLSSSSEAVEVAMLRHAVERLVERNDRVWSSDEGALAAASGRGGEGNGGVPGGEGAEDGGGEYVERIGRYAGAVMSPSCFVVAFVLLDRAAHRRPAHPVGSRTVHRLLLTSLLLASKLLDDAHHNNAFFARVGGVSNAELNRLELELLFLLNFELTVTPRVYESYYFHLQKEMLASGTNKHKITRSPITRKWYHQWGR</sequence>
<evidence type="ECO:0000256" key="2">
    <source>
        <dbReference type="ARBA" id="ARBA00022618"/>
    </source>
</evidence>
<dbReference type="EMBL" id="LR862142">
    <property type="protein sequence ID" value="CAD1823231.1"/>
    <property type="molecule type" value="Genomic_DNA"/>
</dbReference>
<dbReference type="Gene3D" id="1.10.472.10">
    <property type="entry name" value="Cyclin-like"/>
    <property type="match status" value="1"/>
</dbReference>
<dbReference type="PANTHER" id="PTHR15615:SF121">
    <property type="entry name" value="CYCLIN-U1-1"/>
    <property type="match status" value="1"/>
</dbReference>